<dbReference type="OrthoDB" id="1863356at2"/>
<dbReference type="RefSeq" id="WP_068530082.1">
    <property type="nucleotide sequence ID" value="NZ_LVJH01000007.1"/>
</dbReference>
<organism evidence="1 2">
    <name type="scientific">Paenibacillus glacialis</name>
    <dbReference type="NCBI Taxonomy" id="494026"/>
    <lineage>
        <taxon>Bacteria</taxon>
        <taxon>Bacillati</taxon>
        <taxon>Bacillota</taxon>
        <taxon>Bacilli</taxon>
        <taxon>Bacillales</taxon>
        <taxon>Paenibacillaceae</taxon>
        <taxon>Paenibacillus</taxon>
    </lineage>
</organism>
<accession>A0A168M3H8</accession>
<sequence>MIDKSKVNFEESIFLTRVFDKHYVKSKVYSDLLVSEIPKRQRTNIAIEVILQRNMGDIHNLRYFMESIFENMEESDISQVYKVISEELKFTSSDDDIRPMLYILPVQYWIKIEKVVRLRTESILFENVKSGKYDRENNDCISGSLGTWIEIEHLMNFEDLSHWTTMVIEKLENGDDEDKDYIYAYFLDKIYELNYQKISYSLKNYIKIGLRNRDQKIMDDLEGVLQLTKSHPWWKVFEIELKDFPEIKYTDLPF</sequence>
<evidence type="ECO:0000313" key="1">
    <source>
        <dbReference type="EMBL" id="OAB44174.1"/>
    </source>
</evidence>
<dbReference type="STRING" id="494026.PGLA_05745"/>
<protein>
    <submittedName>
        <fullName evidence="1">Uncharacterized protein</fullName>
    </submittedName>
</protein>
<dbReference type="AlphaFoldDB" id="A0A168M3H8"/>
<comment type="caution">
    <text evidence="1">The sequence shown here is derived from an EMBL/GenBank/DDBJ whole genome shotgun (WGS) entry which is preliminary data.</text>
</comment>
<reference evidence="1 2" key="1">
    <citation type="submission" date="2016-03" db="EMBL/GenBank/DDBJ databases">
        <title>Draft genome sequence of Paenibacillus glacialis DSM 22343.</title>
        <authorList>
            <person name="Shin S.-K."/>
            <person name="Yi H."/>
        </authorList>
    </citation>
    <scope>NUCLEOTIDE SEQUENCE [LARGE SCALE GENOMIC DNA]</scope>
    <source>
        <strain evidence="1 2">DSM 22343</strain>
    </source>
</reference>
<evidence type="ECO:0000313" key="2">
    <source>
        <dbReference type="Proteomes" id="UP000076967"/>
    </source>
</evidence>
<gene>
    <name evidence="1" type="ORF">PGLA_05745</name>
</gene>
<keyword evidence="2" id="KW-1185">Reference proteome</keyword>
<name>A0A168M3H8_9BACL</name>
<dbReference type="Proteomes" id="UP000076967">
    <property type="component" value="Unassembled WGS sequence"/>
</dbReference>
<proteinExistence type="predicted"/>
<dbReference type="EMBL" id="LVJH01000007">
    <property type="protein sequence ID" value="OAB44174.1"/>
    <property type="molecule type" value="Genomic_DNA"/>
</dbReference>